<proteinExistence type="predicted"/>
<gene>
    <name evidence="1" type="ORF">LCGC14_0541650</name>
</gene>
<evidence type="ECO:0000313" key="1">
    <source>
        <dbReference type="EMBL" id="KKN59453.1"/>
    </source>
</evidence>
<comment type="caution">
    <text evidence="1">The sequence shown here is derived from an EMBL/GenBank/DDBJ whole genome shotgun (WGS) entry which is preliminary data.</text>
</comment>
<dbReference type="AlphaFoldDB" id="A0A0F9V0S1"/>
<dbReference type="Pfam" id="PF09956">
    <property type="entry name" value="Phage_cement_2"/>
    <property type="match status" value="1"/>
</dbReference>
<accession>A0A0F9V0S1</accession>
<name>A0A0F9V0S1_9ZZZZ</name>
<dbReference type="InterPro" id="IPR011231">
    <property type="entry name" value="Phage_VT1-Sakai_H0018"/>
</dbReference>
<sequence>MAKEVELLSPTYEEMRVIPAGAVVAGEVVKYNSVLGFMLIDHSAAQVAAGESAALITKAAKCKVVKNTGEVWVPGEPVYWDPANSEFTNTPATLDLAGHVIEDVASAPIIGYINFDGMAELLVT</sequence>
<dbReference type="EMBL" id="LAZR01000725">
    <property type="protein sequence ID" value="KKN59453.1"/>
    <property type="molecule type" value="Genomic_DNA"/>
</dbReference>
<reference evidence="1" key="1">
    <citation type="journal article" date="2015" name="Nature">
        <title>Complex archaea that bridge the gap between prokaryotes and eukaryotes.</title>
        <authorList>
            <person name="Spang A."/>
            <person name="Saw J.H."/>
            <person name="Jorgensen S.L."/>
            <person name="Zaremba-Niedzwiedzka K."/>
            <person name="Martijn J."/>
            <person name="Lind A.E."/>
            <person name="van Eijk R."/>
            <person name="Schleper C."/>
            <person name="Guy L."/>
            <person name="Ettema T.J."/>
        </authorList>
    </citation>
    <scope>NUCLEOTIDE SEQUENCE</scope>
</reference>
<protein>
    <submittedName>
        <fullName evidence="1">Uncharacterized protein</fullName>
    </submittedName>
</protein>
<organism evidence="1">
    <name type="scientific">marine sediment metagenome</name>
    <dbReference type="NCBI Taxonomy" id="412755"/>
    <lineage>
        <taxon>unclassified sequences</taxon>
        <taxon>metagenomes</taxon>
        <taxon>ecological metagenomes</taxon>
    </lineage>
</organism>